<dbReference type="Proteomes" id="UP000538292">
    <property type="component" value="Unassembled WGS sequence"/>
</dbReference>
<evidence type="ECO:0000313" key="2">
    <source>
        <dbReference type="Proteomes" id="UP000538292"/>
    </source>
</evidence>
<accession>A0A7W2ARW3</accession>
<dbReference type="RefSeq" id="WP_181741150.1">
    <property type="nucleotide sequence ID" value="NZ_JACEOL010000038.1"/>
</dbReference>
<reference evidence="1 2" key="1">
    <citation type="submission" date="2020-07" db="EMBL/GenBank/DDBJ databases">
        <title>Thermoactinomyces phylogeny.</title>
        <authorList>
            <person name="Dunlap C."/>
        </authorList>
    </citation>
    <scope>NUCLEOTIDE SEQUENCE [LARGE SCALE GENOMIC DNA]</scope>
    <source>
        <strain evidence="1 2">AMNI-1</strain>
    </source>
</reference>
<dbReference type="AlphaFoldDB" id="A0A7W2ARW3"/>
<keyword evidence="2" id="KW-1185">Reference proteome</keyword>
<name>A0A7W2ARW3_9BACL</name>
<sequence>MSSVNITDQVQARLQNGRIVFCHNHYLIGQMNLETQQVKIRDGYTMENLYIYASAQKTPSPEQYAQNCDMDWCQ</sequence>
<gene>
    <name evidence="1" type="ORF">H2C83_11985</name>
</gene>
<comment type="caution">
    <text evidence="1">The sequence shown here is derived from an EMBL/GenBank/DDBJ whole genome shotgun (WGS) entry which is preliminary data.</text>
</comment>
<proteinExistence type="predicted"/>
<dbReference type="InterPro" id="IPR020140">
    <property type="entry name" value="Uncharacterised_YusG"/>
</dbReference>
<protein>
    <submittedName>
        <fullName evidence="1">DUF2553 family protein</fullName>
    </submittedName>
</protein>
<organism evidence="1 2">
    <name type="scientific">Thermoactinomyces mirandus</name>
    <dbReference type="NCBI Taxonomy" id="2756294"/>
    <lineage>
        <taxon>Bacteria</taxon>
        <taxon>Bacillati</taxon>
        <taxon>Bacillota</taxon>
        <taxon>Bacilli</taxon>
        <taxon>Bacillales</taxon>
        <taxon>Thermoactinomycetaceae</taxon>
        <taxon>Thermoactinomyces</taxon>
    </lineage>
</organism>
<dbReference type="Pfam" id="PF10830">
    <property type="entry name" value="DUF2553"/>
    <property type="match status" value="1"/>
</dbReference>
<dbReference type="EMBL" id="JACEOL010000038">
    <property type="protein sequence ID" value="MBA4603023.1"/>
    <property type="molecule type" value="Genomic_DNA"/>
</dbReference>
<evidence type="ECO:0000313" key="1">
    <source>
        <dbReference type="EMBL" id="MBA4603023.1"/>
    </source>
</evidence>